<protein>
    <submittedName>
        <fullName evidence="1">Unannotated protein</fullName>
    </submittedName>
</protein>
<accession>A0A6J7CRJ7</accession>
<reference evidence="1" key="1">
    <citation type="submission" date="2020-05" db="EMBL/GenBank/DDBJ databases">
        <authorList>
            <person name="Chiriac C."/>
            <person name="Salcher M."/>
            <person name="Ghai R."/>
            <person name="Kavagutti S V."/>
        </authorList>
    </citation>
    <scope>NUCLEOTIDE SEQUENCE</scope>
</reference>
<sequence>MTIFDVITPLVIPGFDGVAVGEAVGVSVGEAVGVAVADGVGIGVTVPSNAIASLFINERNKDILAVLIVFQSSNSTPPVSPELGFQAQNVQLIFLRPR</sequence>
<organism evidence="1">
    <name type="scientific">freshwater metagenome</name>
    <dbReference type="NCBI Taxonomy" id="449393"/>
    <lineage>
        <taxon>unclassified sequences</taxon>
        <taxon>metagenomes</taxon>
        <taxon>ecological metagenomes</taxon>
    </lineage>
</organism>
<proteinExistence type="predicted"/>
<gene>
    <name evidence="1" type="ORF">UFOPK3425_00158</name>
</gene>
<evidence type="ECO:0000313" key="1">
    <source>
        <dbReference type="EMBL" id="CAB4861027.1"/>
    </source>
</evidence>
<name>A0A6J7CRJ7_9ZZZZ</name>
<dbReference type="EMBL" id="CAFBLV010000015">
    <property type="protein sequence ID" value="CAB4861027.1"/>
    <property type="molecule type" value="Genomic_DNA"/>
</dbReference>
<dbReference type="AlphaFoldDB" id="A0A6J7CRJ7"/>